<protein>
    <submittedName>
        <fullName evidence="1">Uncharacterized protein</fullName>
    </submittedName>
</protein>
<comment type="caution">
    <text evidence="1">The sequence shown here is derived from an EMBL/GenBank/DDBJ whole genome shotgun (WGS) entry which is preliminary data.</text>
</comment>
<dbReference type="Proteomes" id="UP001153269">
    <property type="component" value="Unassembled WGS sequence"/>
</dbReference>
<organism evidence="1 2">
    <name type="scientific">Pleuronectes platessa</name>
    <name type="common">European plaice</name>
    <dbReference type="NCBI Taxonomy" id="8262"/>
    <lineage>
        <taxon>Eukaryota</taxon>
        <taxon>Metazoa</taxon>
        <taxon>Chordata</taxon>
        <taxon>Craniata</taxon>
        <taxon>Vertebrata</taxon>
        <taxon>Euteleostomi</taxon>
        <taxon>Actinopterygii</taxon>
        <taxon>Neopterygii</taxon>
        <taxon>Teleostei</taxon>
        <taxon>Neoteleostei</taxon>
        <taxon>Acanthomorphata</taxon>
        <taxon>Carangaria</taxon>
        <taxon>Pleuronectiformes</taxon>
        <taxon>Pleuronectoidei</taxon>
        <taxon>Pleuronectidae</taxon>
        <taxon>Pleuronectes</taxon>
    </lineage>
</organism>
<keyword evidence="2" id="KW-1185">Reference proteome</keyword>
<name>A0A9N7YZU9_PLEPL</name>
<reference evidence="1" key="1">
    <citation type="submission" date="2020-03" db="EMBL/GenBank/DDBJ databases">
        <authorList>
            <person name="Weist P."/>
        </authorList>
    </citation>
    <scope>NUCLEOTIDE SEQUENCE</scope>
</reference>
<accession>A0A9N7YZU9</accession>
<dbReference type="EMBL" id="CADEAL010003335">
    <property type="protein sequence ID" value="CAB1444345.1"/>
    <property type="molecule type" value="Genomic_DNA"/>
</dbReference>
<evidence type="ECO:0000313" key="2">
    <source>
        <dbReference type="Proteomes" id="UP001153269"/>
    </source>
</evidence>
<gene>
    <name evidence="1" type="ORF">PLEPLA_LOCUS32061</name>
</gene>
<sequence length="94" mass="9727">MAAGCSPGDEVLFANSRLTAAPLPAPIYRFRETHADASVCGSVCPPDKQDDTDMKSASSHICIEVEPGPTGGAAAFDFLEACPRKEAESEAAGN</sequence>
<evidence type="ECO:0000313" key="1">
    <source>
        <dbReference type="EMBL" id="CAB1444345.1"/>
    </source>
</evidence>
<proteinExistence type="predicted"/>
<dbReference type="AlphaFoldDB" id="A0A9N7YZU9"/>